<evidence type="ECO:0000256" key="3">
    <source>
        <dbReference type="ARBA" id="ARBA00022449"/>
    </source>
</evidence>
<evidence type="ECO:0000256" key="4">
    <source>
        <dbReference type="ARBA" id="ARBA00022475"/>
    </source>
</evidence>
<evidence type="ECO:0000256" key="7">
    <source>
        <dbReference type="ARBA" id="ARBA00023136"/>
    </source>
</evidence>
<gene>
    <name evidence="11" type="primary">nhaC_2</name>
    <name evidence="11" type="ORF">NCTC12195_04532</name>
</gene>
<sequence length="125" mass="13775">MASGLSDVDLFDHIKHMLYTTIPALIITLIAFFFIGQQFGAKHFDTKNIDKILHTMQDQFVITPWLLLIPLIVIGLVVVKVPAIPAIVVGIILGFFAQIFIQGGSLTEALNSLTNGFIRLIQVIS</sequence>
<keyword evidence="6 9" id="KW-1133">Transmembrane helix</keyword>
<dbReference type="InterPro" id="IPR052180">
    <property type="entry name" value="NhaC_Na-H+_Antiporter"/>
</dbReference>
<dbReference type="InterPro" id="IPR018461">
    <property type="entry name" value="Na/H_Antiport_NhaC-like_C"/>
</dbReference>
<evidence type="ECO:0000313" key="11">
    <source>
        <dbReference type="EMBL" id="SUM35004.1"/>
    </source>
</evidence>
<proteinExistence type="inferred from homology"/>
<feature type="transmembrane region" description="Helical" evidence="9">
    <location>
        <begin position="84"/>
        <end position="101"/>
    </location>
</feature>
<keyword evidence="4" id="KW-1003">Cell membrane</keyword>
<evidence type="ECO:0000256" key="9">
    <source>
        <dbReference type="SAM" id="Phobius"/>
    </source>
</evidence>
<keyword evidence="2" id="KW-0813">Transport</keyword>
<reference evidence="11 12" key="1">
    <citation type="submission" date="2018-06" db="EMBL/GenBank/DDBJ databases">
        <authorList>
            <consortium name="Pathogen Informatics"/>
            <person name="Doyle S."/>
        </authorList>
    </citation>
    <scope>NUCLEOTIDE SEQUENCE [LARGE SCALE GENOMIC DNA]</scope>
    <source>
        <strain evidence="11 12">NCTC12195</strain>
    </source>
</reference>
<feature type="domain" description="Na+/H+ antiporter NhaC-like C-terminal" evidence="10">
    <location>
        <begin position="1"/>
        <end position="122"/>
    </location>
</feature>
<evidence type="ECO:0000313" key="12">
    <source>
        <dbReference type="Proteomes" id="UP000255277"/>
    </source>
</evidence>
<dbReference type="EMBL" id="UHDK01000001">
    <property type="protein sequence ID" value="SUM35004.1"/>
    <property type="molecule type" value="Genomic_DNA"/>
</dbReference>
<dbReference type="GO" id="GO:0015297">
    <property type="term" value="F:antiporter activity"/>
    <property type="evidence" value="ECO:0007669"/>
    <property type="project" value="UniProtKB-KW"/>
</dbReference>
<keyword evidence="7 9" id="KW-0472">Membrane</keyword>
<evidence type="ECO:0000256" key="6">
    <source>
        <dbReference type="ARBA" id="ARBA00022989"/>
    </source>
</evidence>
<dbReference type="PANTHER" id="PTHR33451">
    <property type="entry name" value="MALATE-2H(+)/NA(+)-LACTATE ANTIPORTER"/>
    <property type="match status" value="1"/>
</dbReference>
<dbReference type="Pfam" id="PF03553">
    <property type="entry name" value="Na_H_antiporter"/>
    <property type="match status" value="1"/>
</dbReference>
<dbReference type="AlphaFoldDB" id="A0A380FPB5"/>
<comment type="subcellular location">
    <subcellularLocation>
        <location evidence="1">Cell membrane</location>
        <topology evidence="1">Multi-pass membrane protein</topology>
    </subcellularLocation>
</comment>
<evidence type="ECO:0000259" key="10">
    <source>
        <dbReference type="Pfam" id="PF03553"/>
    </source>
</evidence>
<organism evidence="11 12">
    <name type="scientific">Staphylococcus gallinarum</name>
    <dbReference type="NCBI Taxonomy" id="1293"/>
    <lineage>
        <taxon>Bacteria</taxon>
        <taxon>Bacillati</taxon>
        <taxon>Bacillota</taxon>
        <taxon>Bacilli</taxon>
        <taxon>Bacillales</taxon>
        <taxon>Staphylococcaceae</taxon>
        <taxon>Staphylococcus</taxon>
    </lineage>
</organism>
<protein>
    <submittedName>
        <fullName evidence="11">Na+/H+ antiporter NhaC</fullName>
    </submittedName>
</protein>
<dbReference type="Proteomes" id="UP000255277">
    <property type="component" value="Unassembled WGS sequence"/>
</dbReference>
<keyword evidence="3" id="KW-0050">Antiport</keyword>
<dbReference type="GO" id="GO:0005886">
    <property type="term" value="C:plasma membrane"/>
    <property type="evidence" value="ECO:0007669"/>
    <property type="project" value="UniProtKB-SubCell"/>
</dbReference>
<name>A0A380FPB5_STAGA</name>
<evidence type="ECO:0000256" key="5">
    <source>
        <dbReference type="ARBA" id="ARBA00022692"/>
    </source>
</evidence>
<feature type="transmembrane region" description="Helical" evidence="9">
    <location>
        <begin position="60"/>
        <end position="78"/>
    </location>
</feature>
<dbReference type="PANTHER" id="PTHR33451:SF3">
    <property type="entry name" value="MALATE-2H(+)_NA(+)-LACTATE ANTIPORTER"/>
    <property type="match status" value="1"/>
</dbReference>
<evidence type="ECO:0000256" key="8">
    <source>
        <dbReference type="ARBA" id="ARBA00038435"/>
    </source>
</evidence>
<evidence type="ECO:0000256" key="2">
    <source>
        <dbReference type="ARBA" id="ARBA00022448"/>
    </source>
</evidence>
<accession>A0A380FPB5</accession>
<keyword evidence="5 9" id="KW-0812">Transmembrane</keyword>
<comment type="similarity">
    <text evidence="8">Belongs to the NhaC Na(+)/H(+) (TC 2.A.35) antiporter family.</text>
</comment>
<feature type="transmembrane region" description="Helical" evidence="9">
    <location>
        <begin position="20"/>
        <end position="39"/>
    </location>
</feature>
<evidence type="ECO:0000256" key="1">
    <source>
        <dbReference type="ARBA" id="ARBA00004651"/>
    </source>
</evidence>